<proteinExistence type="predicted"/>
<gene>
    <name evidence="2" type="ORF">GCM10009069_06930</name>
</gene>
<reference evidence="2" key="1">
    <citation type="journal article" date="2014" name="Int. J. Syst. Evol. Microbiol.">
        <title>Complete genome sequence of Corynebacterium casei LMG S-19264T (=DSM 44701T), isolated from a smear-ripened cheese.</title>
        <authorList>
            <consortium name="US DOE Joint Genome Institute (JGI-PGF)"/>
            <person name="Walter F."/>
            <person name="Albersmeier A."/>
            <person name="Kalinowski J."/>
            <person name="Ruckert C."/>
        </authorList>
    </citation>
    <scope>NUCLEOTIDE SEQUENCE</scope>
    <source>
        <strain evidence="2">KCTC 32513</strain>
    </source>
</reference>
<dbReference type="InterPro" id="IPR032710">
    <property type="entry name" value="NTF2-like_dom_sf"/>
</dbReference>
<reference evidence="2" key="2">
    <citation type="submission" date="2020-09" db="EMBL/GenBank/DDBJ databases">
        <authorList>
            <person name="Sun Q."/>
            <person name="Kim S."/>
        </authorList>
    </citation>
    <scope>NUCLEOTIDE SEQUENCE</scope>
    <source>
        <strain evidence="2">KCTC 32513</strain>
    </source>
</reference>
<dbReference type="SUPFAM" id="SSF54427">
    <property type="entry name" value="NTF2-like"/>
    <property type="match status" value="1"/>
</dbReference>
<dbReference type="Pfam" id="PF12680">
    <property type="entry name" value="SnoaL_2"/>
    <property type="match status" value="1"/>
</dbReference>
<name>A0A8J3CQL9_9PROT</name>
<dbReference type="PROSITE" id="PS51257">
    <property type="entry name" value="PROKAR_LIPOPROTEIN"/>
    <property type="match status" value="1"/>
</dbReference>
<sequence>MFGRREVIISSAALLASACSTTPNTLLDNSTNTRGDAQMDRRFKQFQQVIEAWKRKDVDAVVGMMTDDIVWHYAAAIAPPARGKDAARAFLDRFGKSIAEINWRIFHSAETENRLFVEGVDEYISTEGVSVAAPYAGIIEFRGDKISGWRDYVDYGVITAMKEGGAYSEQVKELIDRPSK</sequence>
<keyword evidence="3" id="KW-1185">Reference proteome</keyword>
<dbReference type="EMBL" id="BMZH01000002">
    <property type="protein sequence ID" value="GHA86334.1"/>
    <property type="molecule type" value="Genomic_DNA"/>
</dbReference>
<protein>
    <submittedName>
        <fullName evidence="2">NTF2 superfamily protein</fullName>
    </submittedName>
</protein>
<evidence type="ECO:0000313" key="3">
    <source>
        <dbReference type="Proteomes" id="UP000634004"/>
    </source>
</evidence>
<accession>A0A8J3CQL9</accession>
<feature type="domain" description="SnoaL-like" evidence="1">
    <location>
        <begin position="47"/>
        <end position="147"/>
    </location>
</feature>
<dbReference type="Proteomes" id="UP000634004">
    <property type="component" value="Unassembled WGS sequence"/>
</dbReference>
<dbReference type="Gene3D" id="3.10.450.50">
    <property type="match status" value="1"/>
</dbReference>
<comment type="caution">
    <text evidence="2">The sequence shown here is derived from an EMBL/GenBank/DDBJ whole genome shotgun (WGS) entry which is preliminary data.</text>
</comment>
<organism evidence="2 3">
    <name type="scientific">Algimonas arctica</name>
    <dbReference type="NCBI Taxonomy" id="1479486"/>
    <lineage>
        <taxon>Bacteria</taxon>
        <taxon>Pseudomonadati</taxon>
        <taxon>Pseudomonadota</taxon>
        <taxon>Alphaproteobacteria</taxon>
        <taxon>Maricaulales</taxon>
        <taxon>Robiginitomaculaceae</taxon>
        <taxon>Algimonas</taxon>
    </lineage>
</organism>
<evidence type="ECO:0000313" key="2">
    <source>
        <dbReference type="EMBL" id="GHA86334.1"/>
    </source>
</evidence>
<dbReference type="InterPro" id="IPR037401">
    <property type="entry name" value="SnoaL-like"/>
</dbReference>
<dbReference type="AlphaFoldDB" id="A0A8J3CQL9"/>
<evidence type="ECO:0000259" key="1">
    <source>
        <dbReference type="Pfam" id="PF12680"/>
    </source>
</evidence>